<protein>
    <submittedName>
        <fullName evidence="2">SRPBCC family protein</fullName>
    </submittedName>
</protein>
<evidence type="ECO:0000313" key="3">
    <source>
        <dbReference type="Proteomes" id="UP001596523"/>
    </source>
</evidence>
<keyword evidence="3" id="KW-1185">Reference proteome</keyword>
<proteinExistence type="predicted"/>
<name>A0ABW2JQP7_9ACTN</name>
<dbReference type="InterPro" id="IPR005031">
    <property type="entry name" value="COQ10_START"/>
</dbReference>
<sequence>MDWCHYRFRSVWNLPARPAEVYAVLERAEEYPLWWRQVREVTPLDDRSGLARFRSMLPYDLVVTARQRRRDPVARILEIAMSGDLDGWARWTLTAVGGGTRALYEQEVDVRRPLMRRLAVPGRPVFLLNHALMMRAGRRGLLTYLDTV</sequence>
<dbReference type="InterPro" id="IPR023393">
    <property type="entry name" value="START-like_dom_sf"/>
</dbReference>
<evidence type="ECO:0000259" key="1">
    <source>
        <dbReference type="Pfam" id="PF03364"/>
    </source>
</evidence>
<dbReference type="RefSeq" id="WP_381835050.1">
    <property type="nucleotide sequence ID" value="NZ_JBHTCF010000012.1"/>
</dbReference>
<dbReference type="Gene3D" id="3.30.530.20">
    <property type="match status" value="1"/>
</dbReference>
<dbReference type="Pfam" id="PF03364">
    <property type="entry name" value="Polyketide_cyc"/>
    <property type="match status" value="1"/>
</dbReference>
<comment type="caution">
    <text evidence="2">The sequence shown here is derived from an EMBL/GenBank/DDBJ whole genome shotgun (WGS) entry which is preliminary data.</text>
</comment>
<dbReference type="SUPFAM" id="SSF55961">
    <property type="entry name" value="Bet v1-like"/>
    <property type="match status" value="1"/>
</dbReference>
<gene>
    <name evidence="2" type="ORF">ACFQVC_26300</name>
</gene>
<dbReference type="Proteomes" id="UP001596523">
    <property type="component" value="Unassembled WGS sequence"/>
</dbReference>
<feature type="domain" description="Coenzyme Q-binding protein COQ10 START" evidence="1">
    <location>
        <begin position="14"/>
        <end position="123"/>
    </location>
</feature>
<dbReference type="EMBL" id="JBHTCF010000012">
    <property type="protein sequence ID" value="MFC7307728.1"/>
    <property type="molecule type" value="Genomic_DNA"/>
</dbReference>
<evidence type="ECO:0000313" key="2">
    <source>
        <dbReference type="EMBL" id="MFC7307728.1"/>
    </source>
</evidence>
<organism evidence="2 3">
    <name type="scientific">Streptomyces monticola</name>
    <dbReference type="NCBI Taxonomy" id="2666263"/>
    <lineage>
        <taxon>Bacteria</taxon>
        <taxon>Bacillati</taxon>
        <taxon>Actinomycetota</taxon>
        <taxon>Actinomycetes</taxon>
        <taxon>Kitasatosporales</taxon>
        <taxon>Streptomycetaceae</taxon>
        <taxon>Streptomyces</taxon>
    </lineage>
</organism>
<reference evidence="3" key="1">
    <citation type="journal article" date="2019" name="Int. J. Syst. Evol. Microbiol.">
        <title>The Global Catalogue of Microorganisms (GCM) 10K type strain sequencing project: providing services to taxonomists for standard genome sequencing and annotation.</title>
        <authorList>
            <consortium name="The Broad Institute Genomics Platform"/>
            <consortium name="The Broad Institute Genome Sequencing Center for Infectious Disease"/>
            <person name="Wu L."/>
            <person name="Ma J."/>
        </authorList>
    </citation>
    <scope>NUCLEOTIDE SEQUENCE [LARGE SCALE GENOMIC DNA]</scope>
    <source>
        <strain evidence="3">SYNS20</strain>
    </source>
</reference>
<accession>A0ABW2JQP7</accession>